<evidence type="ECO:0000256" key="1">
    <source>
        <dbReference type="SAM" id="MobiDB-lite"/>
    </source>
</evidence>
<sequence length="141" mass="16671">MFLSFKSWLAEGCPGQTTFNSDPFVQREDLTGTQLSNKMRELEKLLKSHDYYFMFSDDSRSYKRGQDSSDRIEKLAHEIGPDGLKLYRKYLKKNESVEEKEKKRTKKEKEEDAEIVNVKPKVKQSTEQYMDTSKWLPETKN</sequence>
<reference evidence="2" key="1">
    <citation type="submission" date="2018-05" db="EMBL/GenBank/DDBJ databases">
        <authorList>
            <person name="Lanie J.A."/>
            <person name="Ng W.-L."/>
            <person name="Kazmierczak K.M."/>
            <person name="Andrzejewski T.M."/>
            <person name="Davidsen T.M."/>
            <person name="Wayne K.J."/>
            <person name="Tettelin H."/>
            <person name="Glass J.I."/>
            <person name="Rusch D."/>
            <person name="Podicherti R."/>
            <person name="Tsui H.-C.T."/>
            <person name="Winkler M.E."/>
        </authorList>
    </citation>
    <scope>NUCLEOTIDE SEQUENCE</scope>
</reference>
<dbReference type="AlphaFoldDB" id="A0A382EVY3"/>
<dbReference type="EMBL" id="UINC01046296">
    <property type="protein sequence ID" value="SVB54121.1"/>
    <property type="molecule type" value="Genomic_DNA"/>
</dbReference>
<feature type="region of interest" description="Disordered" evidence="1">
    <location>
        <begin position="119"/>
        <end position="141"/>
    </location>
</feature>
<proteinExistence type="predicted"/>
<organism evidence="2">
    <name type="scientific">marine metagenome</name>
    <dbReference type="NCBI Taxonomy" id="408172"/>
    <lineage>
        <taxon>unclassified sequences</taxon>
        <taxon>metagenomes</taxon>
        <taxon>ecological metagenomes</taxon>
    </lineage>
</organism>
<protein>
    <submittedName>
        <fullName evidence="2">Uncharacterized protein</fullName>
    </submittedName>
</protein>
<name>A0A382EVY3_9ZZZZ</name>
<feature type="non-terminal residue" evidence="2">
    <location>
        <position position="141"/>
    </location>
</feature>
<accession>A0A382EVY3</accession>
<gene>
    <name evidence="2" type="ORF">METZ01_LOCUS206975</name>
</gene>
<evidence type="ECO:0000313" key="2">
    <source>
        <dbReference type="EMBL" id="SVB54121.1"/>
    </source>
</evidence>